<evidence type="ECO:0000256" key="5">
    <source>
        <dbReference type="PIRSR" id="PIRSR017617-1"/>
    </source>
</evidence>
<gene>
    <name evidence="7" type="ORF">ONE63_007553</name>
</gene>
<protein>
    <recommendedName>
        <fullName evidence="6">Aromatic amino acid beta-eliminating lyase/threonine aldolase domain-containing protein</fullName>
    </recommendedName>
</protein>
<sequence length="432" mass="47134">MAFTRHPSSSMVLKSIREGAWHRFLKGGLLIGRLHAPPLCRERFVRSNMYTLSSNGKATESKGLVVDLRSDTLTSPSLEMRKAIYEAEVGDDGLRADPTIEGLQKRIAKILEKEDALFMPSGTMSNLVAVLAHCNSRGSKVLIGHKSHIYLHEDGGVSELGGVMVNTIQNNSDGTFDLDQMEKKWCGSVAVGSSLVCIENTFGHGGCVLPLDFVDEIGFRLSKKKIPLHMDGARLFNAAVYLKVPASRLVKDCSSVSVCLSKGLGAPVGSLLVGSHDFIERARRLRHILGGAMRQVGVLGAAGHVALDIGVERLAEDHQRMHNLATGLSNMKSLSLTLNLDLVHTNIIIIQVNPKCCTAGELVERLDQVTNEEEVVIGKSVKIKCYEIDPQEIRFVTWNGITDSDIDDAIRKLSYVVKELDDKLINSSVSQG</sequence>
<dbReference type="SUPFAM" id="SSF53383">
    <property type="entry name" value="PLP-dependent transferases"/>
    <property type="match status" value="1"/>
</dbReference>
<dbReference type="Gene3D" id="3.40.640.10">
    <property type="entry name" value="Type I PLP-dependent aspartate aminotransferase-like (Major domain)"/>
    <property type="match status" value="1"/>
</dbReference>
<dbReference type="PANTHER" id="PTHR48097:SF9">
    <property type="entry name" value="L-THREONINE ALDOLASE"/>
    <property type="match status" value="1"/>
</dbReference>
<dbReference type="NCBIfam" id="NF041359">
    <property type="entry name" value="GntG_guanitoxin"/>
    <property type="match status" value="1"/>
</dbReference>
<dbReference type="InterPro" id="IPR023603">
    <property type="entry name" value="Low_specificity_L-TA-like"/>
</dbReference>
<accession>A0AAV7XRM0</accession>
<feature type="modified residue" description="N6-(pyridoxal phosphate)lysine" evidence="5">
    <location>
        <position position="262"/>
    </location>
</feature>
<dbReference type="Proteomes" id="UP001075354">
    <property type="component" value="Chromosome 5"/>
</dbReference>
<dbReference type="InterPro" id="IPR015422">
    <property type="entry name" value="PyrdxlP-dep_Trfase_small"/>
</dbReference>
<dbReference type="GO" id="GO:0006545">
    <property type="term" value="P:glycine biosynthetic process"/>
    <property type="evidence" value="ECO:0007669"/>
    <property type="project" value="TreeGrafter"/>
</dbReference>
<evidence type="ECO:0000256" key="1">
    <source>
        <dbReference type="ARBA" id="ARBA00001933"/>
    </source>
</evidence>
<dbReference type="GO" id="GO:0008732">
    <property type="term" value="F:L-allo-threonine aldolase activity"/>
    <property type="evidence" value="ECO:0007669"/>
    <property type="project" value="TreeGrafter"/>
</dbReference>
<keyword evidence="4" id="KW-0456">Lyase</keyword>
<evidence type="ECO:0000256" key="3">
    <source>
        <dbReference type="ARBA" id="ARBA00022898"/>
    </source>
</evidence>
<reference evidence="7" key="1">
    <citation type="submission" date="2022-12" db="EMBL/GenBank/DDBJ databases">
        <title>Chromosome-level genome assembly of the bean flower thrips Megalurothrips usitatus.</title>
        <authorList>
            <person name="Ma L."/>
            <person name="Liu Q."/>
            <person name="Li H."/>
            <person name="Cai W."/>
        </authorList>
    </citation>
    <scope>NUCLEOTIDE SEQUENCE</scope>
    <source>
        <strain evidence="7">Cailab_2022a</strain>
    </source>
</reference>
<proteinExistence type="inferred from homology"/>
<dbReference type="PANTHER" id="PTHR48097">
    <property type="entry name" value="L-THREONINE ALDOLASE-RELATED"/>
    <property type="match status" value="1"/>
</dbReference>
<dbReference type="InterPro" id="IPR001597">
    <property type="entry name" value="ArAA_b-elim_lyase/Thr_aldolase"/>
</dbReference>
<dbReference type="GO" id="GO:0005829">
    <property type="term" value="C:cytosol"/>
    <property type="evidence" value="ECO:0007669"/>
    <property type="project" value="TreeGrafter"/>
</dbReference>
<evidence type="ECO:0000259" key="6">
    <source>
        <dbReference type="Pfam" id="PF01212"/>
    </source>
</evidence>
<evidence type="ECO:0000256" key="4">
    <source>
        <dbReference type="ARBA" id="ARBA00023239"/>
    </source>
</evidence>
<dbReference type="Pfam" id="PF01212">
    <property type="entry name" value="Beta_elim_lyase"/>
    <property type="match status" value="1"/>
</dbReference>
<dbReference type="GO" id="GO:0006567">
    <property type="term" value="P:L-threonine catabolic process"/>
    <property type="evidence" value="ECO:0007669"/>
    <property type="project" value="TreeGrafter"/>
</dbReference>
<evidence type="ECO:0000313" key="7">
    <source>
        <dbReference type="EMBL" id="KAJ1527590.1"/>
    </source>
</evidence>
<feature type="domain" description="Aromatic amino acid beta-eliminating lyase/threonine aldolase" evidence="6">
    <location>
        <begin position="67"/>
        <end position="336"/>
    </location>
</feature>
<dbReference type="InterPro" id="IPR015424">
    <property type="entry name" value="PyrdxlP-dep_Trfase"/>
</dbReference>
<dbReference type="AlphaFoldDB" id="A0AAV7XRM0"/>
<keyword evidence="3" id="KW-0663">Pyridoxal phosphate</keyword>
<comment type="cofactor">
    <cofactor evidence="1">
        <name>pyridoxal 5'-phosphate</name>
        <dbReference type="ChEBI" id="CHEBI:597326"/>
    </cofactor>
</comment>
<dbReference type="EMBL" id="JAPTSV010000005">
    <property type="protein sequence ID" value="KAJ1527590.1"/>
    <property type="molecule type" value="Genomic_DNA"/>
</dbReference>
<keyword evidence="8" id="KW-1185">Reference proteome</keyword>
<organism evidence="7 8">
    <name type="scientific">Megalurothrips usitatus</name>
    <name type="common">bean blossom thrips</name>
    <dbReference type="NCBI Taxonomy" id="439358"/>
    <lineage>
        <taxon>Eukaryota</taxon>
        <taxon>Metazoa</taxon>
        <taxon>Ecdysozoa</taxon>
        <taxon>Arthropoda</taxon>
        <taxon>Hexapoda</taxon>
        <taxon>Insecta</taxon>
        <taxon>Pterygota</taxon>
        <taxon>Neoptera</taxon>
        <taxon>Paraneoptera</taxon>
        <taxon>Thysanoptera</taxon>
        <taxon>Terebrantia</taxon>
        <taxon>Thripoidea</taxon>
        <taxon>Thripidae</taxon>
        <taxon>Megalurothrips</taxon>
    </lineage>
</organism>
<dbReference type="InterPro" id="IPR015421">
    <property type="entry name" value="PyrdxlP-dep_Trfase_major"/>
</dbReference>
<evidence type="ECO:0000313" key="8">
    <source>
        <dbReference type="Proteomes" id="UP001075354"/>
    </source>
</evidence>
<comment type="similarity">
    <text evidence="2">Belongs to the threonine aldolase family.</text>
</comment>
<comment type="caution">
    <text evidence="7">The sequence shown here is derived from an EMBL/GenBank/DDBJ whole genome shotgun (WGS) entry which is preliminary data.</text>
</comment>
<evidence type="ECO:0000256" key="2">
    <source>
        <dbReference type="ARBA" id="ARBA00006966"/>
    </source>
</evidence>
<name>A0AAV7XRM0_9NEOP</name>
<dbReference type="Gene3D" id="3.90.1150.10">
    <property type="entry name" value="Aspartate Aminotransferase, domain 1"/>
    <property type="match status" value="1"/>
</dbReference>
<dbReference type="FunFam" id="3.40.640.10:FF:000030">
    <property type="entry name" value="Low-specificity L-threonine aldolase"/>
    <property type="match status" value="1"/>
</dbReference>
<dbReference type="PIRSF" id="PIRSF017617">
    <property type="entry name" value="Thr_aldolase"/>
    <property type="match status" value="1"/>
</dbReference>